<dbReference type="Gene3D" id="3.10.20.580">
    <property type="match status" value="1"/>
</dbReference>
<dbReference type="Gene3D" id="3.40.50.10710">
    <property type="entry name" value="Metallo-hydrolase/oxidoreductase"/>
    <property type="match status" value="1"/>
</dbReference>
<feature type="domain" description="Metallo-beta-lactamase" evidence="8">
    <location>
        <begin position="21"/>
        <end position="216"/>
    </location>
</feature>
<dbReference type="Pfam" id="PF07521">
    <property type="entry name" value="RMMBL"/>
    <property type="match status" value="1"/>
</dbReference>
<evidence type="ECO:0000256" key="3">
    <source>
        <dbReference type="ARBA" id="ARBA00022723"/>
    </source>
</evidence>
<dbReference type="RefSeq" id="WP_006689021.1">
    <property type="nucleotide sequence ID" value="NC_010503.1"/>
</dbReference>
<sequence>MENTKKSPTYVYALGGLEEIGKNTYVVEHEDEIILIDAGIKFANASLPGFDGTVANFDYLIKNNHKIHSLVVTHGHEDHIGGIPHILRHVKIKTIYAPTLAAKLIERRLSEYKDIKPPRIIVFEDESMYKTKYFEVDFYRVCHSIPDSFGICVKTPNGYIVTTGDFRFDFATAGDETNLAKISQISNRGISVLMCESTSAEIPGFSESERYVIDNIRDYMVNIKGRTFISTFASNLGRVEEIIAIAVGLNKKICIIGKSMEANIKTSRKLGYLNVPESSFITHKELPFYKDHEIVVILTGSQGEKMAALNVMANNNHSKITLKPSDTIILSSNPIPGNYAQVEAMVNKLYKLGLTVYENSPNKKIHASGHATRSEHQLMIKAINPSYLFPIHGEYKMFRALKQNAVDQGFDKDHVIIAPNGQKLQLLDGVLSHTNIYVDAEPKFINGYEISSKISKLLSERVVLSSDGILNLVLNADFKKAKLNSAVSISTRGCFFAKESTNLINKISNVAKSSLEEALAKKEFDEKKLKEIVSGNVKSIVWKWRKKNPIINVTIINNDLVEQFRKDNNYVEFIKQAEVEEIEQEVDIDDLISNGL</sequence>
<accession>A0A2C9DY90</accession>
<dbReference type="InterPro" id="IPR055132">
    <property type="entry name" value="RNase_J_b_CASP"/>
</dbReference>
<evidence type="ECO:0000256" key="6">
    <source>
        <dbReference type="ARBA" id="ARBA00022839"/>
    </source>
</evidence>
<keyword evidence="4" id="KW-0378">Hydrolase</keyword>
<dbReference type="InterPro" id="IPR001279">
    <property type="entry name" value="Metallo-B-lactamas"/>
</dbReference>
<keyword evidence="1" id="KW-0963">Cytoplasm</keyword>
<dbReference type="GeneID" id="29672749"/>
<organism evidence="9 10">
    <name type="scientific">Ureaplasma parvum serovar 3 (strain ATCC 27815 / 27 / NCTC 11736)</name>
    <dbReference type="NCBI Taxonomy" id="505682"/>
    <lineage>
        <taxon>Bacteria</taxon>
        <taxon>Bacillati</taxon>
        <taxon>Mycoplasmatota</taxon>
        <taxon>Mycoplasmoidales</taxon>
        <taxon>Mycoplasmoidaceae</taxon>
        <taxon>Ureaplasma</taxon>
    </lineage>
</organism>
<keyword evidence="7" id="KW-0694">RNA-binding</keyword>
<dbReference type="InterPro" id="IPR041636">
    <property type="entry name" value="RNase_J_C"/>
</dbReference>
<dbReference type="Pfam" id="PF17770">
    <property type="entry name" value="RNase_J_C"/>
    <property type="match status" value="1"/>
</dbReference>
<dbReference type="GO" id="GO:0046872">
    <property type="term" value="F:metal ion binding"/>
    <property type="evidence" value="ECO:0007669"/>
    <property type="project" value="UniProtKB-KW"/>
</dbReference>
<dbReference type="GO" id="GO:0003723">
    <property type="term" value="F:RNA binding"/>
    <property type="evidence" value="ECO:0007669"/>
    <property type="project" value="UniProtKB-KW"/>
</dbReference>
<evidence type="ECO:0000313" key="9">
    <source>
        <dbReference type="EMBL" id="ACA32866.1"/>
    </source>
</evidence>
<protein>
    <submittedName>
        <fullName evidence="9">Metallo-beta-lactamase superfamily protein</fullName>
    </submittedName>
</protein>
<dbReference type="AlphaFoldDB" id="A0A2C9DY90"/>
<gene>
    <name evidence="9" type="ordered locus">UPA3_0609</name>
</gene>
<keyword evidence="5" id="KW-0862">Zinc</keyword>
<evidence type="ECO:0000259" key="8">
    <source>
        <dbReference type="SMART" id="SM00849"/>
    </source>
</evidence>
<evidence type="ECO:0000313" key="10">
    <source>
        <dbReference type="Proteomes" id="UP000002162"/>
    </source>
</evidence>
<keyword evidence="3" id="KW-0479">Metal-binding</keyword>
<dbReference type="PANTHER" id="PTHR43694">
    <property type="entry name" value="RIBONUCLEASE J"/>
    <property type="match status" value="1"/>
</dbReference>
<dbReference type="Pfam" id="PF00753">
    <property type="entry name" value="Lactamase_B"/>
    <property type="match status" value="1"/>
</dbReference>
<dbReference type="Pfam" id="PF22505">
    <property type="entry name" value="RNase_J_b_CASP"/>
    <property type="match status" value="1"/>
</dbReference>
<evidence type="ECO:0000256" key="1">
    <source>
        <dbReference type="ARBA" id="ARBA00022490"/>
    </source>
</evidence>
<dbReference type="EMBL" id="CP000942">
    <property type="protein sequence ID" value="ACA32866.1"/>
    <property type="molecule type" value="Genomic_DNA"/>
</dbReference>
<dbReference type="InterPro" id="IPR042173">
    <property type="entry name" value="RNase_J_2"/>
</dbReference>
<dbReference type="NCBIfam" id="TIGR00649">
    <property type="entry name" value="MG423"/>
    <property type="match status" value="1"/>
</dbReference>
<name>A0A2C9DY90_UREP2</name>
<dbReference type="InterPro" id="IPR004613">
    <property type="entry name" value="RNase_J"/>
</dbReference>
<proteinExistence type="predicted"/>
<evidence type="ECO:0000256" key="2">
    <source>
        <dbReference type="ARBA" id="ARBA00022722"/>
    </source>
</evidence>
<reference evidence="9 10" key="1">
    <citation type="submission" date="2008-02" db="EMBL/GenBank/DDBJ databases">
        <title>Genome sequence of Ureaplasma parvum serovar 3.</title>
        <authorList>
            <person name="Methe B.A."/>
            <person name="Glass J."/>
            <person name="Waites K."/>
            <person name="Shrivastava S."/>
        </authorList>
    </citation>
    <scope>NUCLEOTIDE SEQUENCE [LARGE SCALE GENOMIC DNA]</scope>
    <source>
        <strain evidence="10">ATCC 27815 / 27 / NCTC 11736</strain>
    </source>
</reference>
<evidence type="ECO:0000256" key="4">
    <source>
        <dbReference type="ARBA" id="ARBA00022801"/>
    </source>
</evidence>
<dbReference type="GO" id="GO:0004527">
    <property type="term" value="F:exonuclease activity"/>
    <property type="evidence" value="ECO:0007669"/>
    <property type="project" value="UniProtKB-KW"/>
</dbReference>
<keyword evidence="6" id="KW-0269">Exonuclease</keyword>
<dbReference type="InterPro" id="IPR011108">
    <property type="entry name" value="RMMBL"/>
</dbReference>
<dbReference type="SMART" id="SM00849">
    <property type="entry name" value="Lactamase_B"/>
    <property type="match status" value="1"/>
</dbReference>
<dbReference type="Gene3D" id="3.60.15.10">
    <property type="entry name" value="Ribonuclease Z/Hydroxyacylglutathione hydrolase-like"/>
    <property type="match status" value="1"/>
</dbReference>
<dbReference type="Proteomes" id="UP000002162">
    <property type="component" value="Chromosome"/>
</dbReference>
<keyword evidence="2" id="KW-0540">Nuclease</keyword>
<dbReference type="KEGG" id="upa:UPA3_0609"/>
<dbReference type="HOGENOM" id="CLU_008727_3_3_14"/>
<dbReference type="CDD" id="cd07714">
    <property type="entry name" value="RNaseJ_MBL-fold"/>
    <property type="match status" value="1"/>
</dbReference>
<evidence type="ECO:0000256" key="5">
    <source>
        <dbReference type="ARBA" id="ARBA00022833"/>
    </source>
</evidence>
<dbReference type="PANTHER" id="PTHR43694:SF1">
    <property type="entry name" value="RIBONUCLEASE J"/>
    <property type="match status" value="1"/>
</dbReference>
<evidence type="ECO:0000256" key="7">
    <source>
        <dbReference type="ARBA" id="ARBA00022884"/>
    </source>
</evidence>
<dbReference type="InterPro" id="IPR036866">
    <property type="entry name" value="RibonucZ/Hydroxyglut_hydro"/>
</dbReference>
<dbReference type="SUPFAM" id="SSF56281">
    <property type="entry name" value="Metallo-hydrolase/oxidoreductase"/>
    <property type="match status" value="1"/>
</dbReference>